<dbReference type="EMBL" id="FUEG01000007">
    <property type="protein sequence ID" value="SJL06234.1"/>
    <property type="molecule type" value="Genomic_DNA"/>
</dbReference>
<accession>A0A284RBW5</accession>
<proteinExistence type="predicted"/>
<protein>
    <submittedName>
        <fullName evidence="2">Uncharacterized protein</fullName>
    </submittedName>
</protein>
<keyword evidence="3" id="KW-1185">Reference proteome</keyword>
<dbReference type="Proteomes" id="UP000219338">
    <property type="component" value="Unassembled WGS sequence"/>
</dbReference>
<sequence length="806" mass="89218">MAPARSDSAPVGAQEMKGSELFARFPLNNSDCLITDTVVSWWKSQKDEMHIVGWNSLPEEGTNELKRLGELTLNAQGVASNAEKHIALAGKLYPDSRHRPLTSLGNISDSRRKPCIDVLLMLKIMDSLMVTLGVDGGSTSVPRVTWKMHKDMAAMLTSRKGLGDWSLLVQQAQNWRNRAEGAMSTAVALTIPDMTIEEDRLWCDILSLQEQCRQEKRATWAKVVVNFERVAWELRYQIWEKEEDWGLSLLVKARGYDERKWVEIEDLLKGETKNQRLSFKRHLAAAFCVSPLVLLRGVDGYPPLFESLVYATRADVSSKPRLLLELEQALLQVLFGAAAGVFRVEEPLKEVLDHYSYFLEQAHLQADDYQWFAMSLEPAATVSEEDPAIANGTRGDGPEGPSGQQPPAAPTPVPPNNEPPQSPTAPGAGVDPVQPLDNPAMSNGAIQPPEEQRNKRYNLRRNAGTINYQDEDVEDQQPGGSRNRDQVITQHQPSKSDGDEPPGSLQESTAHLAPSTASSLTATTDVPLPKSPRSPIPGSFIESPGSPYPEELNISTSENFQFSEPEDAEETEVTAELFGSSYGTAPGTPYSGHAFGGYHIEGTSFTDYRGKESIVSSDELLPDTATTIKFDIKDESFEQSVPLEPPNEQSTSYFPIVPILPPVFTNPPPVPAPPAPLPQPAPPVPPVQPPVQPAIMAATNMPFRKEKSAPNIIDEVSPGRELTRYISDIEGLFSHHSITQDTDKKKWFIYYPGLTISEFWESLPEYADAQKTYIHFKDAIIAQYPDASASRKYERHDLKRVIGKYA</sequence>
<gene>
    <name evidence="2" type="ORF">ARMOST_09570</name>
</gene>
<dbReference type="AlphaFoldDB" id="A0A284RBW5"/>
<evidence type="ECO:0000313" key="2">
    <source>
        <dbReference type="EMBL" id="SJL06234.1"/>
    </source>
</evidence>
<feature type="compositionally biased region" description="Pro residues" evidence="1">
    <location>
        <begin position="407"/>
        <end position="423"/>
    </location>
</feature>
<evidence type="ECO:0000256" key="1">
    <source>
        <dbReference type="SAM" id="MobiDB-lite"/>
    </source>
</evidence>
<feature type="compositionally biased region" description="Polar residues" evidence="1">
    <location>
        <begin position="486"/>
        <end position="495"/>
    </location>
</feature>
<feature type="compositionally biased region" description="Polar residues" evidence="1">
    <location>
        <begin position="553"/>
        <end position="562"/>
    </location>
</feature>
<organism evidence="2 3">
    <name type="scientific">Armillaria ostoyae</name>
    <name type="common">Armillaria root rot fungus</name>
    <dbReference type="NCBI Taxonomy" id="47428"/>
    <lineage>
        <taxon>Eukaryota</taxon>
        <taxon>Fungi</taxon>
        <taxon>Dikarya</taxon>
        <taxon>Basidiomycota</taxon>
        <taxon>Agaricomycotina</taxon>
        <taxon>Agaricomycetes</taxon>
        <taxon>Agaricomycetidae</taxon>
        <taxon>Agaricales</taxon>
        <taxon>Marasmiineae</taxon>
        <taxon>Physalacriaceae</taxon>
        <taxon>Armillaria</taxon>
    </lineage>
</organism>
<dbReference type="OrthoDB" id="10520980at2759"/>
<feature type="region of interest" description="Disordered" evidence="1">
    <location>
        <begin position="383"/>
        <end position="572"/>
    </location>
</feature>
<feature type="compositionally biased region" description="Low complexity" evidence="1">
    <location>
        <begin position="508"/>
        <end position="524"/>
    </location>
</feature>
<dbReference type="STRING" id="47428.A0A284RBW5"/>
<evidence type="ECO:0000313" key="3">
    <source>
        <dbReference type="Proteomes" id="UP000219338"/>
    </source>
</evidence>
<name>A0A284RBW5_ARMOS</name>
<reference evidence="3" key="1">
    <citation type="journal article" date="2017" name="Nat. Ecol. Evol.">
        <title>Genome expansion and lineage-specific genetic innovations in the forest pathogenic fungi Armillaria.</title>
        <authorList>
            <person name="Sipos G."/>
            <person name="Prasanna A.N."/>
            <person name="Walter M.C."/>
            <person name="O'Connor E."/>
            <person name="Balint B."/>
            <person name="Krizsan K."/>
            <person name="Kiss B."/>
            <person name="Hess J."/>
            <person name="Varga T."/>
            <person name="Slot J."/>
            <person name="Riley R."/>
            <person name="Boka B."/>
            <person name="Rigling D."/>
            <person name="Barry K."/>
            <person name="Lee J."/>
            <person name="Mihaltcheva S."/>
            <person name="LaButti K."/>
            <person name="Lipzen A."/>
            <person name="Waldron R."/>
            <person name="Moloney N.M."/>
            <person name="Sperisen C."/>
            <person name="Kredics L."/>
            <person name="Vagvoelgyi C."/>
            <person name="Patrignani A."/>
            <person name="Fitzpatrick D."/>
            <person name="Nagy I."/>
            <person name="Doyle S."/>
            <person name="Anderson J.B."/>
            <person name="Grigoriev I.V."/>
            <person name="Gueldener U."/>
            <person name="Muensterkoetter M."/>
            <person name="Nagy L.G."/>
        </authorList>
    </citation>
    <scope>NUCLEOTIDE SEQUENCE [LARGE SCALE GENOMIC DNA]</scope>
    <source>
        <strain evidence="3">C18/9</strain>
    </source>
</reference>